<dbReference type="InterPro" id="IPR011055">
    <property type="entry name" value="Dup_hybrid_motif"/>
</dbReference>
<dbReference type="STRING" id="1406840.Q763_01705"/>
<evidence type="ECO:0000313" key="4">
    <source>
        <dbReference type="Proteomes" id="UP000030129"/>
    </source>
</evidence>
<dbReference type="EMBL" id="JRLV01000001">
    <property type="protein sequence ID" value="KGO84483.1"/>
    <property type="molecule type" value="Genomic_DNA"/>
</dbReference>
<feature type="signal peptide" evidence="1">
    <location>
        <begin position="1"/>
        <end position="16"/>
    </location>
</feature>
<dbReference type="Pfam" id="PF01551">
    <property type="entry name" value="Peptidase_M23"/>
    <property type="match status" value="1"/>
</dbReference>
<dbReference type="Gene3D" id="2.70.70.10">
    <property type="entry name" value="Glucose Permease (Domain IIA)"/>
    <property type="match status" value="1"/>
</dbReference>
<dbReference type="Proteomes" id="UP000030129">
    <property type="component" value="Unassembled WGS sequence"/>
</dbReference>
<feature type="chain" id="PRO_5001990690" evidence="1">
    <location>
        <begin position="17"/>
        <end position="572"/>
    </location>
</feature>
<evidence type="ECO:0000313" key="3">
    <source>
        <dbReference type="EMBL" id="KGO84483.1"/>
    </source>
</evidence>
<evidence type="ECO:0000256" key="1">
    <source>
        <dbReference type="SAM" id="SignalP"/>
    </source>
</evidence>
<dbReference type="CDD" id="cd12797">
    <property type="entry name" value="M23_peptidase"/>
    <property type="match status" value="1"/>
</dbReference>
<dbReference type="InterPro" id="IPR016047">
    <property type="entry name" value="M23ase_b-sheet_dom"/>
</dbReference>
<evidence type="ECO:0000259" key="2">
    <source>
        <dbReference type="Pfam" id="PF01551"/>
    </source>
</evidence>
<dbReference type="InterPro" id="IPR050570">
    <property type="entry name" value="Cell_wall_metabolism_enzyme"/>
</dbReference>
<feature type="domain" description="M23ase beta-sheet core" evidence="2">
    <location>
        <begin position="47"/>
        <end position="114"/>
    </location>
</feature>
<comment type="caution">
    <text evidence="3">The sequence shown here is derived from an EMBL/GenBank/DDBJ whole genome shotgun (WGS) entry which is preliminary data.</text>
</comment>
<dbReference type="GO" id="GO:0004222">
    <property type="term" value="F:metalloendopeptidase activity"/>
    <property type="evidence" value="ECO:0007669"/>
    <property type="project" value="TreeGrafter"/>
</dbReference>
<dbReference type="RefSeq" id="WP_035130441.1">
    <property type="nucleotide sequence ID" value="NZ_JRLV01000001.1"/>
</dbReference>
<accession>A0A0A2LZ34</accession>
<keyword evidence="4" id="KW-1185">Reference proteome</keyword>
<dbReference type="PANTHER" id="PTHR21666:SF285">
    <property type="entry name" value="M23 FAMILY METALLOPEPTIDASE"/>
    <property type="match status" value="1"/>
</dbReference>
<gene>
    <name evidence="3" type="ORF">Q763_01705</name>
</gene>
<protein>
    <submittedName>
        <fullName evidence="3">Peptidase M23</fullName>
    </submittedName>
</protein>
<proteinExistence type="predicted"/>
<keyword evidence="1" id="KW-0732">Signal</keyword>
<organism evidence="3 4">
    <name type="scientific">Flavobacterium beibuense F44-8</name>
    <dbReference type="NCBI Taxonomy" id="1406840"/>
    <lineage>
        <taxon>Bacteria</taxon>
        <taxon>Pseudomonadati</taxon>
        <taxon>Bacteroidota</taxon>
        <taxon>Flavobacteriia</taxon>
        <taxon>Flavobacteriales</taxon>
        <taxon>Flavobacteriaceae</taxon>
        <taxon>Flavobacterium</taxon>
    </lineage>
</organism>
<reference evidence="3 4" key="1">
    <citation type="submission" date="2013-09" db="EMBL/GenBank/DDBJ databases">
        <authorList>
            <person name="Zeng Z."/>
            <person name="Chen C."/>
        </authorList>
    </citation>
    <scope>NUCLEOTIDE SEQUENCE [LARGE SCALE GENOMIC DNA]</scope>
    <source>
        <strain evidence="3 4">F44-8</strain>
    </source>
</reference>
<dbReference type="AlphaFoldDB" id="A0A0A2LZ34"/>
<dbReference type="eggNOG" id="COG0739">
    <property type="taxonomic scope" value="Bacteria"/>
</dbReference>
<sequence>MRIFFLLLLSTTALFAQENYPENYFRSPMDLPLHPSGTFGELRRNHFHAGIDYRTQQREGLPVYAAADGYVSRIKVSSYGYGTALYIDHPNGYTTLYGHLSKYAPEIEAYVREKQYEKKSFDIELFPKPGELPVTKGELVALSGNTGGSGGPHLHFEYRDTKTEEIINPLFFGLNKIMKDGQKPTVYGVMAYALEDKAVVNESEKPVALNLKLLKDGTYLTDKIYARGVMGFSINATDKSTGSLGNNGVFKIETFINGNREFKVVFDQFAFDESRYINNFIDYQKYNATKQRYQKLFINTPYTLGVIRDNTTNGKIDIKEGETINYRIEVSDFHGNKRIVNGSIEYSDKPATITQPKKVTPYFVKAANDNSYTKDGVSVFIPAHALYEDFYMDFDVKDSILYLHDDSVPVHGNITVSFDVSYLSPEVLQKTFIAGVDGKRLLYNNSYMENGRLTAKVRYLGQFKLAQDDTAPKIYSASFAEGKWLSSKDTFSLKISDDLAGIATFDAWLNGKWILMHYDYKTRIIFHNFSDGIVDEGRNDLKVTVTDNVGNSTTFETHFFRTQKTTSVEKDK</sequence>
<dbReference type="SUPFAM" id="SSF51261">
    <property type="entry name" value="Duplicated hybrid motif"/>
    <property type="match status" value="1"/>
</dbReference>
<name>A0A0A2LZ34_9FLAO</name>
<dbReference type="PANTHER" id="PTHR21666">
    <property type="entry name" value="PEPTIDASE-RELATED"/>
    <property type="match status" value="1"/>
</dbReference>